<name>A0A6J5M0K7_9CAUD</name>
<organism evidence="1">
    <name type="scientific">uncultured Caudovirales phage</name>
    <dbReference type="NCBI Taxonomy" id="2100421"/>
    <lineage>
        <taxon>Viruses</taxon>
        <taxon>Duplodnaviria</taxon>
        <taxon>Heunggongvirae</taxon>
        <taxon>Uroviricota</taxon>
        <taxon>Caudoviricetes</taxon>
        <taxon>Peduoviridae</taxon>
        <taxon>Maltschvirus</taxon>
        <taxon>Maltschvirus maltsch</taxon>
    </lineage>
</organism>
<dbReference type="Gene3D" id="2.40.10.270">
    <property type="entry name" value="Bacteriophage SPP1 head-tail adaptor protein"/>
    <property type="match status" value="1"/>
</dbReference>
<protein>
    <submittedName>
        <fullName evidence="1">Bacteriophage SPP1, head-tail adaptor</fullName>
    </submittedName>
</protein>
<dbReference type="InterPro" id="IPR008767">
    <property type="entry name" value="Phage_SPP1_head-tail_adaptor"/>
</dbReference>
<dbReference type="InterPro" id="IPR038666">
    <property type="entry name" value="SSP1_head-tail_sf"/>
</dbReference>
<sequence length="195" mass="21780">MIGTLRHKLTVLHYDTAQDGNGEWVTTPVSLWSGWGAVERINASRTLQAQQVQLQQEYEFRIRSQSIPLYQNTVIVWNNYEFTVSEIENEGERDRFILITGTCVRKVPTNTVPVINNTLMLIAEFKVQAGAAMQPGGTVYTNANIPNVASPIVFIDGIRIPYLTGNGRDMDYNSITKTITINGGVQENEIVAIYA</sequence>
<proteinExistence type="predicted"/>
<dbReference type="EMBL" id="LR796374">
    <property type="protein sequence ID" value="CAB4140344.1"/>
    <property type="molecule type" value="Genomic_DNA"/>
</dbReference>
<accession>A0A6J5M0K7</accession>
<gene>
    <name evidence="1" type="ORF">UFOVP402_23</name>
</gene>
<dbReference type="Pfam" id="PF05521">
    <property type="entry name" value="Phage_HCP"/>
    <property type="match status" value="1"/>
</dbReference>
<reference evidence="1" key="1">
    <citation type="submission" date="2020-04" db="EMBL/GenBank/DDBJ databases">
        <authorList>
            <person name="Chiriac C."/>
            <person name="Salcher M."/>
            <person name="Ghai R."/>
            <person name="Kavagutti S V."/>
        </authorList>
    </citation>
    <scope>NUCLEOTIDE SEQUENCE</scope>
</reference>
<evidence type="ECO:0000313" key="1">
    <source>
        <dbReference type="EMBL" id="CAB4140344.1"/>
    </source>
</evidence>